<proteinExistence type="predicted"/>
<name>A0ACC3D850_9PEZI</name>
<evidence type="ECO:0000313" key="2">
    <source>
        <dbReference type="Proteomes" id="UP001186974"/>
    </source>
</evidence>
<protein>
    <submittedName>
        <fullName evidence="1">Uncharacterized protein</fullName>
    </submittedName>
</protein>
<reference evidence="1" key="1">
    <citation type="submission" date="2024-09" db="EMBL/GenBank/DDBJ databases">
        <title>Black Yeasts Isolated from many extreme environments.</title>
        <authorList>
            <person name="Coleine C."/>
            <person name="Stajich J.E."/>
            <person name="Selbmann L."/>
        </authorList>
    </citation>
    <scope>NUCLEOTIDE SEQUENCE</scope>
    <source>
        <strain evidence="1">CCFEE 5737</strain>
    </source>
</reference>
<comment type="caution">
    <text evidence="1">The sequence shown here is derived from an EMBL/GenBank/DDBJ whole genome shotgun (WGS) entry which is preliminary data.</text>
</comment>
<dbReference type="Proteomes" id="UP001186974">
    <property type="component" value="Unassembled WGS sequence"/>
</dbReference>
<organism evidence="1 2">
    <name type="scientific">Coniosporium uncinatum</name>
    <dbReference type="NCBI Taxonomy" id="93489"/>
    <lineage>
        <taxon>Eukaryota</taxon>
        <taxon>Fungi</taxon>
        <taxon>Dikarya</taxon>
        <taxon>Ascomycota</taxon>
        <taxon>Pezizomycotina</taxon>
        <taxon>Dothideomycetes</taxon>
        <taxon>Dothideomycetes incertae sedis</taxon>
        <taxon>Coniosporium</taxon>
    </lineage>
</organism>
<keyword evidence="2" id="KW-1185">Reference proteome</keyword>
<gene>
    <name evidence="1" type="ORF">LTS18_001911</name>
</gene>
<dbReference type="EMBL" id="JAWDJW010006929">
    <property type="protein sequence ID" value="KAK3063248.1"/>
    <property type="molecule type" value="Genomic_DNA"/>
</dbReference>
<sequence>MSTPDLSKKEKTLQNMSGSGTVDLRQCRSADGVLPAVASTHAVKESPQERERRYYGPVRDTSDAAVRQLIVDILEEKYPGRFPEHGWIIEKKSEGTFHRVFAIKPYDLPNDGKSRSKLAQKLCLRIPLIGHQARWTDTDGECLRTEALTMKYIRRHTNLAVLEILGYEHTLDNRIHAPFILMEFVSGQPVSQAWYFHDGPKSRPERRRNIVCSLARQMAELKKLQFSEIRMLHFARDDDDSPTVQPWIREEKFKPGEPQYDATDPEFARKLVPMPVQNTAKAYFEMSASRSDPCLKTDFLKGVRALTRLAIDNFPIRRASSGWMLPRSATHDGPDLESFGLAHMDLNKQNVIVDHCGNVTGILDWQWGSHCAVIHELGWCAYLAARRLHRPVLHVAACGRRPMSRAAGAVSGAVCHGCVGSHWGCKGLADGAWVGCGGCV</sequence>
<evidence type="ECO:0000313" key="1">
    <source>
        <dbReference type="EMBL" id="KAK3063248.1"/>
    </source>
</evidence>
<accession>A0ACC3D850</accession>